<feature type="region of interest" description="Disordered" evidence="1">
    <location>
        <begin position="112"/>
        <end position="131"/>
    </location>
</feature>
<evidence type="ECO:0000313" key="2">
    <source>
        <dbReference type="EMBL" id="VEN57902.1"/>
    </source>
</evidence>
<dbReference type="EMBL" id="CAACVG010011351">
    <property type="protein sequence ID" value="VEN57902.1"/>
    <property type="molecule type" value="Genomic_DNA"/>
</dbReference>
<dbReference type="Proteomes" id="UP000410492">
    <property type="component" value="Unassembled WGS sequence"/>
</dbReference>
<sequence length="274" mass="30024">MPALQKCPLTRNDCIHPGYTEILQRHSINSLLDQTEILSEPEGETITSITDLLGLNSPRGLLNFGNTSNGFCTPPPTSPNYQFNYDEPKHQTSSPLNYAAVASPVKKFQRNMSLGSAGSSPSTPPSNYFPSHSFRGSSVSDSCGSNSPNLEYPNLRCSRSNSPETNLSGISSADNLSEILNTLTLNDNLARNILYNNNNDLDITNLQNLQAIQALKYLQQPTGLLSSLLPNAYAHNNVQQILDKWNGNAASLWNFVPENLQLDRAARFHRSAAC</sequence>
<evidence type="ECO:0000256" key="1">
    <source>
        <dbReference type="SAM" id="MobiDB-lite"/>
    </source>
</evidence>
<reference evidence="2 3" key="1">
    <citation type="submission" date="2019-01" db="EMBL/GenBank/DDBJ databases">
        <authorList>
            <person name="Sayadi A."/>
        </authorList>
    </citation>
    <scope>NUCLEOTIDE SEQUENCE [LARGE SCALE GENOMIC DNA]</scope>
</reference>
<feature type="non-terminal residue" evidence="2">
    <location>
        <position position="274"/>
    </location>
</feature>
<proteinExistence type="predicted"/>
<gene>
    <name evidence="2" type="ORF">CALMAC_LOCUS16411</name>
</gene>
<dbReference type="AlphaFoldDB" id="A0A653DCG0"/>
<evidence type="ECO:0000313" key="3">
    <source>
        <dbReference type="Proteomes" id="UP000410492"/>
    </source>
</evidence>
<dbReference type="OrthoDB" id="10033548at2759"/>
<protein>
    <submittedName>
        <fullName evidence="2">Uncharacterized protein</fullName>
    </submittedName>
</protein>
<name>A0A653DCG0_CALMS</name>
<accession>A0A653DCG0</accession>
<organism evidence="2 3">
    <name type="scientific">Callosobruchus maculatus</name>
    <name type="common">Southern cowpea weevil</name>
    <name type="synonym">Pulse bruchid</name>
    <dbReference type="NCBI Taxonomy" id="64391"/>
    <lineage>
        <taxon>Eukaryota</taxon>
        <taxon>Metazoa</taxon>
        <taxon>Ecdysozoa</taxon>
        <taxon>Arthropoda</taxon>
        <taxon>Hexapoda</taxon>
        <taxon>Insecta</taxon>
        <taxon>Pterygota</taxon>
        <taxon>Neoptera</taxon>
        <taxon>Endopterygota</taxon>
        <taxon>Coleoptera</taxon>
        <taxon>Polyphaga</taxon>
        <taxon>Cucujiformia</taxon>
        <taxon>Chrysomeloidea</taxon>
        <taxon>Chrysomelidae</taxon>
        <taxon>Bruchinae</taxon>
        <taxon>Bruchini</taxon>
        <taxon>Callosobruchus</taxon>
    </lineage>
</organism>
<keyword evidence="3" id="KW-1185">Reference proteome</keyword>